<reference evidence="1 2" key="1">
    <citation type="submission" date="2019-11" db="EMBL/GenBank/DDBJ databases">
        <title>Whole genome sequence of Oryza granulata.</title>
        <authorList>
            <person name="Li W."/>
        </authorList>
    </citation>
    <scope>NUCLEOTIDE SEQUENCE [LARGE SCALE GENOMIC DNA]</scope>
    <source>
        <strain evidence="2">cv. Menghai</strain>
        <tissue evidence="1">Leaf</tissue>
    </source>
</reference>
<sequence>MQIPSTALATVRMHILMSERVSRASKCGRRIGERGSEADECGSKFGESIWGQNRLLAVWARESGGTGSPMRSQDHEWP</sequence>
<dbReference type="AlphaFoldDB" id="A0A6G1ETR6"/>
<organism evidence="1 2">
    <name type="scientific">Oryza meyeriana var. granulata</name>
    <dbReference type="NCBI Taxonomy" id="110450"/>
    <lineage>
        <taxon>Eukaryota</taxon>
        <taxon>Viridiplantae</taxon>
        <taxon>Streptophyta</taxon>
        <taxon>Embryophyta</taxon>
        <taxon>Tracheophyta</taxon>
        <taxon>Spermatophyta</taxon>
        <taxon>Magnoliopsida</taxon>
        <taxon>Liliopsida</taxon>
        <taxon>Poales</taxon>
        <taxon>Poaceae</taxon>
        <taxon>BOP clade</taxon>
        <taxon>Oryzoideae</taxon>
        <taxon>Oryzeae</taxon>
        <taxon>Oryzinae</taxon>
        <taxon>Oryza</taxon>
        <taxon>Oryza meyeriana</taxon>
    </lineage>
</organism>
<keyword evidence="2" id="KW-1185">Reference proteome</keyword>
<dbReference type="EMBL" id="SPHZ02000003">
    <property type="protein sequence ID" value="KAF0928063.1"/>
    <property type="molecule type" value="Genomic_DNA"/>
</dbReference>
<proteinExistence type="predicted"/>
<name>A0A6G1ETR6_9ORYZ</name>
<dbReference type="Proteomes" id="UP000479710">
    <property type="component" value="Unassembled WGS sequence"/>
</dbReference>
<evidence type="ECO:0000313" key="2">
    <source>
        <dbReference type="Proteomes" id="UP000479710"/>
    </source>
</evidence>
<gene>
    <name evidence="1" type="ORF">E2562_037583</name>
</gene>
<evidence type="ECO:0000313" key="1">
    <source>
        <dbReference type="EMBL" id="KAF0928063.1"/>
    </source>
</evidence>
<comment type="caution">
    <text evidence="1">The sequence shown here is derived from an EMBL/GenBank/DDBJ whole genome shotgun (WGS) entry which is preliminary data.</text>
</comment>
<accession>A0A6G1ETR6</accession>
<protein>
    <submittedName>
        <fullName evidence="1">Uncharacterized protein</fullName>
    </submittedName>
</protein>